<dbReference type="AlphaFoldDB" id="A0A4Z2EI49"/>
<dbReference type="Proteomes" id="UP000314294">
    <property type="component" value="Unassembled WGS sequence"/>
</dbReference>
<organism evidence="1 2">
    <name type="scientific">Liparis tanakae</name>
    <name type="common">Tanaka's snailfish</name>
    <dbReference type="NCBI Taxonomy" id="230148"/>
    <lineage>
        <taxon>Eukaryota</taxon>
        <taxon>Metazoa</taxon>
        <taxon>Chordata</taxon>
        <taxon>Craniata</taxon>
        <taxon>Vertebrata</taxon>
        <taxon>Euteleostomi</taxon>
        <taxon>Actinopterygii</taxon>
        <taxon>Neopterygii</taxon>
        <taxon>Teleostei</taxon>
        <taxon>Neoteleostei</taxon>
        <taxon>Acanthomorphata</taxon>
        <taxon>Eupercaria</taxon>
        <taxon>Perciformes</taxon>
        <taxon>Cottioidei</taxon>
        <taxon>Cottales</taxon>
        <taxon>Liparidae</taxon>
        <taxon>Liparis</taxon>
    </lineage>
</organism>
<gene>
    <name evidence="1" type="ORF">EYF80_061383</name>
</gene>
<evidence type="ECO:0000313" key="1">
    <source>
        <dbReference type="EMBL" id="TNN28469.1"/>
    </source>
</evidence>
<accession>A0A4Z2EI49</accession>
<proteinExistence type="predicted"/>
<dbReference type="EMBL" id="SRLO01006870">
    <property type="protein sequence ID" value="TNN28469.1"/>
    <property type="molecule type" value="Genomic_DNA"/>
</dbReference>
<evidence type="ECO:0000313" key="2">
    <source>
        <dbReference type="Proteomes" id="UP000314294"/>
    </source>
</evidence>
<keyword evidence="2" id="KW-1185">Reference proteome</keyword>
<reference evidence="1 2" key="1">
    <citation type="submission" date="2019-03" db="EMBL/GenBank/DDBJ databases">
        <title>First draft genome of Liparis tanakae, snailfish: a comprehensive survey of snailfish specific genes.</title>
        <authorList>
            <person name="Kim W."/>
            <person name="Song I."/>
            <person name="Jeong J.-H."/>
            <person name="Kim D."/>
            <person name="Kim S."/>
            <person name="Ryu S."/>
            <person name="Song J.Y."/>
            <person name="Lee S.K."/>
        </authorList>
    </citation>
    <scope>NUCLEOTIDE SEQUENCE [LARGE SCALE GENOMIC DNA]</scope>
    <source>
        <tissue evidence="1">Muscle</tissue>
    </source>
</reference>
<protein>
    <submittedName>
        <fullName evidence="1">Uncharacterized protein</fullName>
    </submittedName>
</protein>
<name>A0A4Z2EI49_9TELE</name>
<comment type="caution">
    <text evidence="1">The sequence shown here is derived from an EMBL/GenBank/DDBJ whole genome shotgun (WGS) entry which is preliminary data.</text>
</comment>
<sequence length="154" mass="17928">MPLKQWLQLFWQFSPYVPLGQRTSHLPRGRAGHASWQPSPKKPLEQTWSQRVPFQPRSQVMQRPSVTLQGCWPLQCPHLRNPAGHGSLQNLPRYPGVQRSHRGPHSVSRHWQRPVNWSHGELLQLHWVAQFLPVQPGLHMQRPVLALHSELMLQ</sequence>